<evidence type="ECO:0000259" key="1">
    <source>
        <dbReference type="PROSITE" id="PS50011"/>
    </source>
</evidence>
<dbReference type="InterPro" id="IPR011009">
    <property type="entry name" value="Kinase-like_dom_sf"/>
</dbReference>
<reference evidence="3" key="1">
    <citation type="submission" date="2016-03" db="EMBL/GenBank/DDBJ databases">
        <authorList>
            <person name="Guldener U."/>
        </authorList>
    </citation>
    <scope>NUCLEOTIDE SEQUENCE [LARGE SCALE GENOMIC DNA]</scope>
    <source>
        <strain evidence="3">04CH-RAC-A.6.1</strain>
    </source>
</reference>
<dbReference type="Gene3D" id="1.10.510.10">
    <property type="entry name" value="Transferase(Phosphotransferase) domain 1"/>
    <property type="match status" value="1"/>
</dbReference>
<dbReference type="GO" id="GO:0004672">
    <property type="term" value="F:protein kinase activity"/>
    <property type="evidence" value="ECO:0007669"/>
    <property type="project" value="InterPro"/>
</dbReference>
<dbReference type="OrthoDB" id="4062651at2759"/>
<dbReference type="EMBL" id="FJUX01000125">
    <property type="protein sequence ID" value="CZT10227.1"/>
    <property type="molecule type" value="Genomic_DNA"/>
</dbReference>
<dbReference type="SUPFAM" id="SSF56112">
    <property type="entry name" value="Protein kinase-like (PK-like)"/>
    <property type="match status" value="1"/>
</dbReference>
<proteinExistence type="predicted"/>
<dbReference type="GO" id="GO:0005524">
    <property type="term" value="F:ATP binding"/>
    <property type="evidence" value="ECO:0007669"/>
    <property type="project" value="InterPro"/>
</dbReference>
<organism evidence="2 3">
    <name type="scientific">Rhynchosporium agropyri</name>
    <dbReference type="NCBI Taxonomy" id="914238"/>
    <lineage>
        <taxon>Eukaryota</taxon>
        <taxon>Fungi</taxon>
        <taxon>Dikarya</taxon>
        <taxon>Ascomycota</taxon>
        <taxon>Pezizomycotina</taxon>
        <taxon>Leotiomycetes</taxon>
        <taxon>Helotiales</taxon>
        <taxon>Ploettnerulaceae</taxon>
        <taxon>Rhynchosporium</taxon>
    </lineage>
</organism>
<protein>
    <recommendedName>
        <fullName evidence="1">Protein kinase domain-containing protein</fullName>
    </recommendedName>
</protein>
<dbReference type="Pfam" id="PF00069">
    <property type="entry name" value="Pkinase"/>
    <property type="match status" value="1"/>
</dbReference>
<gene>
    <name evidence="2" type="ORF">RAG0_14760</name>
</gene>
<dbReference type="InterPro" id="IPR000719">
    <property type="entry name" value="Prot_kinase_dom"/>
</dbReference>
<dbReference type="Proteomes" id="UP000178912">
    <property type="component" value="Unassembled WGS sequence"/>
</dbReference>
<evidence type="ECO:0000313" key="3">
    <source>
        <dbReference type="Proteomes" id="UP000178912"/>
    </source>
</evidence>
<dbReference type="PROSITE" id="PS50011">
    <property type="entry name" value="PROTEIN_KINASE_DOM"/>
    <property type="match status" value="1"/>
</dbReference>
<sequence length="199" mass="22221">MVKRFQDADEIRLLQSISHRNLQQTLECFHLDDSYFAIFAYDPISLAHIACSPPFLTELQLAAIVGQILDGLLYLAKNGLEPGPYKCSNILLDAGGTVKITSHDSCRSVASKQDLRALGYVTMELMQKYPNSSGSIGLENFEHWPSDGDAVAFLAMTTSATSLEQLFSHPLLDCVWRGEDLKWIRALAAVTTHRGWRYK</sequence>
<feature type="domain" description="Protein kinase" evidence="1">
    <location>
        <begin position="1"/>
        <end position="199"/>
    </location>
</feature>
<accession>A0A1E1LI84</accession>
<name>A0A1E1LI84_9HELO</name>
<keyword evidence="3" id="KW-1185">Reference proteome</keyword>
<dbReference type="AlphaFoldDB" id="A0A1E1LI84"/>
<evidence type="ECO:0000313" key="2">
    <source>
        <dbReference type="EMBL" id="CZT10227.1"/>
    </source>
</evidence>